<feature type="compositionally biased region" description="Pro residues" evidence="3">
    <location>
        <begin position="700"/>
        <end position="713"/>
    </location>
</feature>
<evidence type="ECO:0000259" key="4">
    <source>
        <dbReference type="PROSITE" id="PS50048"/>
    </source>
</evidence>
<dbReference type="AlphaFoldDB" id="A0A433Q7R5"/>
<dbReference type="CDD" id="cd12148">
    <property type="entry name" value="fungal_TF_MHR"/>
    <property type="match status" value="1"/>
</dbReference>
<gene>
    <name evidence="5" type="ORF">BC938DRAFT_471603</name>
</gene>
<feature type="domain" description="Zn(2)-C6 fungal-type" evidence="4">
    <location>
        <begin position="111"/>
        <end position="141"/>
    </location>
</feature>
<feature type="region of interest" description="Disordered" evidence="3">
    <location>
        <begin position="239"/>
        <end position="280"/>
    </location>
</feature>
<protein>
    <recommendedName>
        <fullName evidence="4">Zn(2)-C6 fungal-type domain-containing protein</fullName>
    </recommendedName>
</protein>
<comment type="caution">
    <text evidence="5">The sequence shown here is derived from an EMBL/GenBank/DDBJ whole genome shotgun (WGS) entry which is preliminary data.</text>
</comment>
<dbReference type="SUPFAM" id="SSF57701">
    <property type="entry name" value="Zn2/Cys6 DNA-binding domain"/>
    <property type="match status" value="1"/>
</dbReference>
<evidence type="ECO:0000313" key="5">
    <source>
        <dbReference type="EMBL" id="RUS25820.1"/>
    </source>
</evidence>
<dbReference type="InterPro" id="IPR050613">
    <property type="entry name" value="Sec_Metabolite_Reg"/>
</dbReference>
<dbReference type="Proteomes" id="UP000274822">
    <property type="component" value="Unassembled WGS sequence"/>
</dbReference>
<dbReference type="InterPro" id="IPR036864">
    <property type="entry name" value="Zn2-C6_fun-type_DNA-bd_sf"/>
</dbReference>
<dbReference type="EMBL" id="RBNJ01011954">
    <property type="protein sequence ID" value="RUS25820.1"/>
    <property type="molecule type" value="Genomic_DNA"/>
</dbReference>
<evidence type="ECO:0000256" key="3">
    <source>
        <dbReference type="SAM" id="MobiDB-lite"/>
    </source>
</evidence>
<dbReference type="SMART" id="SM00066">
    <property type="entry name" value="GAL4"/>
    <property type="match status" value="1"/>
</dbReference>
<sequence>QSPPLCSDGCLVSPSAMLHVHPPQIDQILHVMSLHVVSCDCPLECHPSSHLPIDTHSPTPPTPPTLTHPHPTPTPHTHPRPTPHTPHPPSMSIHIPPISKLPTKRPRKRLSCERCTRHKVGCDHARPKCYRCSKANASCDYPESIINTYQSPSDLTPQNQDFFDQYPPEHTTASTLLPPDPSLPVSYPSPTPTTPELSPDDNQSTILPSTWKLTISHTGELRINTDICSAKDLVNSVSRLQQRQTTPDAADHLGTENPDNVEQDASDDAHANSDEESDQNLSVMHRAWRARLALTNETTTPPRASSLYSRSPSPEGLDLGTHNFTLHPDTQTALTNIYFTHFFPFGLFPKHHVQFFTHPTSTPHPVLHNAMLMWSCHHLATHHSTPFTFPTGVDDLAYTNLSALASLYHTRLMDALRENFDVVDASIVLSLATLFIYVCPTDARRAWLYLSRAVDLAHVLLKESASKVTDDTTTAADDEQGSVIQLNTSLSPSSASYLPTTRETPSTQLLRRLWYFLTILDAATSIFGGYDQSMQPTDHFVYPLPRPLASEDEEERWHLVVLVEMIELNRIVKRYCEPGVEAMWRGEASPKDEDKARPAGFDDWRGDVFHEWIERVEKVGLRFGGEETEDDDVSGANLVAVTPQIQATWILHITYHQFRLMWSHFLVPSMSAHQELERKKKKEATTTHEAPFDGRDPTYSLPPPTSLPTPPAISPNDYHEHADHEPHPSTATHNHATCRDAIDQMTRIVRDYIRANDDVSSQDALWCSIARVILNGANVAAWLYRHDLALAREAGEEGDAAAEEALQVCEGAVQRFGAVIGDGHDDGEMDETKEDMVARPMVMFWPTYLTFGGGLTSR</sequence>
<dbReference type="PROSITE" id="PS00463">
    <property type="entry name" value="ZN2_CY6_FUNGAL_1"/>
    <property type="match status" value="1"/>
</dbReference>
<feature type="compositionally biased region" description="Basic and acidic residues" evidence="3">
    <location>
        <begin position="676"/>
        <end position="696"/>
    </location>
</feature>
<dbReference type="GO" id="GO:0005634">
    <property type="term" value="C:nucleus"/>
    <property type="evidence" value="ECO:0007669"/>
    <property type="project" value="UniProtKB-SubCell"/>
</dbReference>
<name>A0A433Q7R5_9FUNG</name>
<dbReference type="InterPro" id="IPR001138">
    <property type="entry name" value="Zn2Cys6_DnaBD"/>
</dbReference>
<feature type="compositionally biased region" description="Basic and acidic residues" evidence="3">
    <location>
        <begin position="717"/>
        <end position="727"/>
    </location>
</feature>
<comment type="subcellular location">
    <subcellularLocation>
        <location evidence="1">Nucleus</location>
    </subcellularLocation>
</comment>
<feature type="region of interest" description="Disordered" evidence="3">
    <location>
        <begin position="52"/>
        <end position="110"/>
    </location>
</feature>
<evidence type="ECO:0000313" key="6">
    <source>
        <dbReference type="Proteomes" id="UP000274822"/>
    </source>
</evidence>
<proteinExistence type="predicted"/>
<feature type="compositionally biased region" description="Pro residues" evidence="3">
    <location>
        <begin position="58"/>
        <end position="89"/>
    </location>
</feature>
<feature type="region of interest" description="Disordered" evidence="3">
    <location>
        <begin position="676"/>
        <end position="734"/>
    </location>
</feature>
<evidence type="ECO:0000256" key="1">
    <source>
        <dbReference type="ARBA" id="ARBA00004123"/>
    </source>
</evidence>
<feature type="compositionally biased region" description="Pro residues" evidence="3">
    <location>
        <begin position="178"/>
        <end position="193"/>
    </location>
</feature>
<dbReference type="GO" id="GO:0000981">
    <property type="term" value="F:DNA-binding transcription factor activity, RNA polymerase II-specific"/>
    <property type="evidence" value="ECO:0007669"/>
    <property type="project" value="InterPro"/>
</dbReference>
<accession>A0A433Q7R5</accession>
<reference evidence="5 6" key="1">
    <citation type="journal article" date="2018" name="New Phytol.">
        <title>Phylogenomics of Endogonaceae and evolution of mycorrhizas within Mucoromycota.</title>
        <authorList>
            <person name="Chang Y."/>
            <person name="Desiro A."/>
            <person name="Na H."/>
            <person name="Sandor L."/>
            <person name="Lipzen A."/>
            <person name="Clum A."/>
            <person name="Barry K."/>
            <person name="Grigoriev I.V."/>
            <person name="Martin F.M."/>
            <person name="Stajich J.E."/>
            <person name="Smith M.E."/>
            <person name="Bonito G."/>
            <person name="Spatafora J.W."/>
        </authorList>
    </citation>
    <scope>NUCLEOTIDE SEQUENCE [LARGE SCALE GENOMIC DNA]</scope>
    <source>
        <strain evidence="5 6">AD002</strain>
    </source>
</reference>
<feature type="region of interest" description="Disordered" evidence="3">
    <location>
        <begin position="150"/>
        <end position="205"/>
    </location>
</feature>
<evidence type="ECO:0000256" key="2">
    <source>
        <dbReference type="ARBA" id="ARBA00023242"/>
    </source>
</evidence>
<dbReference type="CDD" id="cd00067">
    <property type="entry name" value="GAL4"/>
    <property type="match status" value="1"/>
</dbReference>
<organism evidence="5 6">
    <name type="scientific">Jimgerdemannia flammicorona</name>
    <dbReference type="NCBI Taxonomy" id="994334"/>
    <lineage>
        <taxon>Eukaryota</taxon>
        <taxon>Fungi</taxon>
        <taxon>Fungi incertae sedis</taxon>
        <taxon>Mucoromycota</taxon>
        <taxon>Mucoromycotina</taxon>
        <taxon>Endogonomycetes</taxon>
        <taxon>Endogonales</taxon>
        <taxon>Endogonaceae</taxon>
        <taxon>Jimgerdemannia</taxon>
    </lineage>
</organism>
<keyword evidence="2" id="KW-0539">Nucleus</keyword>
<keyword evidence="6" id="KW-1185">Reference proteome</keyword>
<dbReference type="PROSITE" id="PS50048">
    <property type="entry name" value="ZN2_CY6_FUNGAL_2"/>
    <property type="match status" value="1"/>
</dbReference>
<dbReference type="PANTHER" id="PTHR31001">
    <property type="entry name" value="UNCHARACTERIZED TRANSCRIPTIONAL REGULATORY PROTEIN"/>
    <property type="match status" value="1"/>
</dbReference>
<dbReference type="GO" id="GO:0008270">
    <property type="term" value="F:zinc ion binding"/>
    <property type="evidence" value="ECO:0007669"/>
    <property type="project" value="InterPro"/>
</dbReference>
<dbReference type="Gene3D" id="4.10.240.10">
    <property type="entry name" value="Zn(2)-C6 fungal-type DNA-binding domain"/>
    <property type="match status" value="1"/>
</dbReference>
<dbReference type="Pfam" id="PF00172">
    <property type="entry name" value="Zn_clus"/>
    <property type="match status" value="1"/>
</dbReference>
<feature type="compositionally biased region" description="Polar residues" evidence="3">
    <location>
        <begin position="150"/>
        <end position="162"/>
    </location>
</feature>
<feature type="non-terminal residue" evidence="5">
    <location>
        <position position="1"/>
    </location>
</feature>